<evidence type="ECO:0000313" key="2">
    <source>
        <dbReference type="Proteomes" id="UP000323910"/>
    </source>
</evidence>
<dbReference type="Proteomes" id="UP000323910">
    <property type="component" value="Unassembled WGS sequence"/>
</dbReference>
<keyword evidence="2" id="KW-1185">Reference proteome</keyword>
<protein>
    <submittedName>
        <fullName evidence="1">Uncharacterized protein</fullName>
    </submittedName>
</protein>
<proteinExistence type="predicted"/>
<gene>
    <name evidence="1" type="ORF">FZO59_04860</name>
</gene>
<comment type="caution">
    <text evidence="1">The sequence shown here is derived from an EMBL/GenBank/DDBJ whole genome shotgun (WGS) entry which is preliminary data.</text>
</comment>
<accession>A0ABY3P6L6</accession>
<organism evidence="1 2">
    <name type="scientific">Lelliottia nimipressuralis</name>
    <dbReference type="NCBI Taxonomy" id="69220"/>
    <lineage>
        <taxon>Bacteria</taxon>
        <taxon>Pseudomonadati</taxon>
        <taxon>Pseudomonadota</taxon>
        <taxon>Gammaproteobacteria</taxon>
        <taxon>Enterobacterales</taxon>
        <taxon>Enterobacteriaceae</taxon>
        <taxon>Lelliottia</taxon>
    </lineage>
</organism>
<dbReference type="EMBL" id="VTFR01000002">
    <property type="protein sequence ID" value="TYT34968.1"/>
    <property type="molecule type" value="Genomic_DNA"/>
</dbReference>
<dbReference type="RefSeq" id="WP_129036256.1">
    <property type="nucleotide sequence ID" value="NZ_SDDX01000028.1"/>
</dbReference>
<sequence length="87" mass="9933">MEEKELKHVIALLLEDAKRRQELEPNAGTEARIQIARLMLDSGAPSIFREECPLTMPNKQIYLLTRLEAQFVIGVIIHLEYSQAKGD</sequence>
<reference evidence="1 2" key="1">
    <citation type="submission" date="2019-08" db="EMBL/GenBank/DDBJ databases">
        <title>The draft genome of Lelliottia nimipressuralis strain CICC 24156.</title>
        <authorList>
            <person name="Wu W."/>
            <person name="Feng Y."/>
            <person name="Zong Z."/>
        </authorList>
    </citation>
    <scope>NUCLEOTIDE SEQUENCE [LARGE SCALE GENOMIC DNA]</scope>
    <source>
        <strain evidence="1 2">CICC 24156</strain>
    </source>
</reference>
<evidence type="ECO:0000313" key="1">
    <source>
        <dbReference type="EMBL" id="TYT34968.1"/>
    </source>
</evidence>
<name>A0ABY3P6L6_9ENTR</name>